<dbReference type="Gene3D" id="2.160.20.10">
    <property type="entry name" value="Single-stranded right-handed beta-helix, Pectin lyase-like"/>
    <property type="match status" value="1"/>
</dbReference>
<dbReference type="RefSeq" id="WP_130503837.1">
    <property type="nucleotide sequence ID" value="NZ_SHLI01000001.1"/>
</dbReference>
<dbReference type="NCBIfam" id="NF012206">
    <property type="entry name" value="LktA_tand_53"/>
    <property type="match status" value="7"/>
</dbReference>
<name>A0A4Q8D2S1_9GAMM</name>
<feature type="compositionally biased region" description="Low complexity" evidence="1">
    <location>
        <begin position="1141"/>
        <end position="1155"/>
    </location>
</feature>
<dbReference type="InterPro" id="IPR011050">
    <property type="entry name" value="Pectin_lyase_fold/virulence"/>
</dbReference>
<dbReference type="EMBL" id="SHLI01000001">
    <property type="protein sequence ID" value="RZU99620.1"/>
    <property type="molecule type" value="Genomic_DNA"/>
</dbReference>
<dbReference type="InterPro" id="IPR047881">
    <property type="entry name" value="LktA_repeat"/>
</dbReference>
<dbReference type="Proteomes" id="UP000292298">
    <property type="component" value="Unassembled WGS sequence"/>
</dbReference>
<gene>
    <name evidence="2" type="ORF">EV698_1914</name>
</gene>
<evidence type="ECO:0000256" key="1">
    <source>
        <dbReference type="SAM" id="MobiDB-lite"/>
    </source>
</evidence>
<dbReference type="PROSITE" id="PS51257">
    <property type="entry name" value="PROKAR_LIPOPROTEIN"/>
    <property type="match status" value="1"/>
</dbReference>
<protein>
    <submittedName>
        <fullName evidence="2">Hemagglutinin-like protein</fullName>
    </submittedName>
</protein>
<dbReference type="InterPro" id="IPR012334">
    <property type="entry name" value="Pectin_lyas_fold"/>
</dbReference>
<comment type="caution">
    <text evidence="2">The sequence shown here is derived from an EMBL/GenBank/DDBJ whole genome shotgun (WGS) entry which is preliminary data.</text>
</comment>
<feature type="region of interest" description="Disordered" evidence="1">
    <location>
        <begin position="1119"/>
        <end position="1187"/>
    </location>
</feature>
<dbReference type="NCBIfam" id="NF012204">
    <property type="entry name" value="adhes_FxxPxG"/>
    <property type="match status" value="1"/>
</dbReference>
<accession>A0A4Q8D2S1</accession>
<proteinExistence type="predicted"/>
<feature type="region of interest" description="Disordered" evidence="1">
    <location>
        <begin position="6578"/>
        <end position="6598"/>
    </location>
</feature>
<organism evidence="2 3">
    <name type="scientific">Spiribacter vilamensis</name>
    <dbReference type="NCBI Taxonomy" id="531306"/>
    <lineage>
        <taxon>Bacteria</taxon>
        <taxon>Pseudomonadati</taxon>
        <taxon>Pseudomonadota</taxon>
        <taxon>Gammaproteobacteria</taxon>
        <taxon>Chromatiales</taxon>
        <taxon>Ectothiorhodospiraceae</taxon>
        <taxon>Spiribacter</taxon>
    </lineage>
</organism>
<feature type="region of interest" description="Disordered" evidence="1">
    <location>
        <begin position="609"/>
        <end position="634"/>
    </location>
</feature>
<feature type="region of interest" description="Disordered" evidence="1">
    <location>
        <begin position="2853"/>
        <end position="2896"/>
    </location>
</feature>
<evidence type="ECO:0000313" key="3">
    <source>
        <dbReference type="Proteomes" id="UP000292298"/>
    </source>
</evidence>
<feature type="region of interest" description="Disordered" evidence="1">
    <location>
        <begin position="1065"/>
        <end position="1094"/>
    </location>
</feature>
<feature type="compositionally biased region" description="Polar residues" evidence="1">
    <location>
        <begin position="2869"/>
        <end position="2883"/>
    </location>
</feature>
<keyword evidence="3" id="KW-1185">Reference proteome</keyword>
<dbReference type="SUPFAM" id="SSF51126">
    <property type="entry name" value="Pectin lyase-like"/>
    <property type="match status" value="1"/>
</dbReference>
<evidence type="ECO:0000313" key="2">
    <source>
        <dbReference type="EMBL" id="RZU99620.1"/>
    </source>
</evidence>
<feature type="compositionally biased region" description="Basic and acidic residues" evidence="1">
    <location>
        <begin position="1120"/>
        <end position="1133"/>
    </location>
</feature>
<sequence length="6613" mass="669134">MQKTTRLAGTASHTDVTGFPLDRPTIAILAAMSACGYATRATAEQLQTNLEIDGRTATTVTTDAGRTSVTTNTTQGNSAFNSFKHFRVVTGDTVDLHLPNGTSNLVNLVHDSKAVIDGTVNSLIEGAVGGHVVFADPHGIVVGASGTLNVGSLLLTTPTASFMDDLIDPGNHAINANAVQRLLDGQAPQNPTASVLVGGRINTSADIHLEGVNIEVSGEMHAATPGAQAALFEASVNTDGLEAADFASADGGDIVIGARHELGADTSVNIADTGSVHADGDIVVSARTSHHLAVGVAGGSSDVTVGGAITGDDVRLVAETNVVADLESGPDELADSTVAERFSGVTAFMEDLATQRPGELLLDGAIELFGSAAVTDGDARVELVQGADVTASGDVDVDANATRTINRPRTGSAVEQLGLGIAAAVQLGETSVIVRDGASIDASGDVAVRAASENSLLNAAEPKPEDGDQNAAVAGIAVSYADVTTEAVIESGASITARDVAVEADNQNAFTTTSKVEVDGDEGVAGVSFALSLVNTEANASLGTGLTGVRDISVLANTETTANTTTASGTIKDQPGTWDKIKEKVSDNAKEAVTDQAASLGTTLASKIPGLGDSITTSSNTGEPEQNRQDTESVASQIADKFRLSGALSIADTSQDSHASIANGTEIRADGDVTVLARVSDSGIRNSAQSAVAAATEDGNASVTTSAAVNWADHHHGATATVGDNGFIRAERLGVGSEVDIPLNLSDELQNVVDAENVFTSMDSFWDVTDVFSWFKDLNESRDLAGHLFNSTANSTGSAEKVGLAGSVNVFNADQTSTAWIGDGADIKVAAADATWTTDLGEDQQWSWSGPLAVDARKRVISINVAGNFGWLDFFGTGDTDDEDGTALGGAFNWTQYTGDTIAGIGDGALIEAEAISVEAEAFHQIVSLAPSAGKADQAALNGTFAISRMDTGTRASMAASADVTADRLTIDADETISVWTAAGAVAVSENIGIGAGVAVNDIATQSLAYVGDNRRDSPFLADPDSLTVAGAPAGGYLRVNELTVEAITAGQAGVFAVAGAAAVDSDDDSSNNDASGGGGSDNASLMQQGKGAITSRVGQVRDKAGDLAENIPLLNAATDEIRGKQDANRETPAEGNEINGSASAGSTDTSSTAGNQSKGSSPDIAASGSVGVNLTRQETRASVEGGTIAARDEDVAVATDIQAVNDTLMLGTAGAGSVIKAGGDDSSFQTALAGAVSLNILQNETVATLDDVMLQDAGDTRVESMSAGDQVALGLGLAMNLSGGDTSDTSFSAAGSASVNWTANSTEASVRDSDIAQAGDVDGNDAAMSVLAYDRTRIATGGGSLVSGGSAGVGAAFTLSNIGNTTDATVAGVDVDMGALGVRALTRNRILGAGAVGAFSDQEDSVSLAGTLVFNLINNTVDASIESSDGRDSSVITTGEVRVTAADLDEDVEEGLAHLNDLNASPDEDDVDFALNGLDVAIPDGGDADPSDDNFKPDYEYELPQNAADVASSGSAIVGIAGTLQAGRSDNVGASIALNTISNEYTARIDQADVDAGGDVSVDARDTGAILGVSIGAAVTSGDYAGMGSLSGNVIAGRTEAALEGGTLGADNLRVSGVSSANILSFAGNISGSAKAAGGAAAAINHTGGLGDEDQVSDALASQTIARVDNADVMLTGGAAVRGARQSRILSASISGEGAGKVSLGGSLNLNTHVDRTRAELVDSTLNASSLTVETGDDALNAGEIFAGSGQFGGAGKAAIGGSFTISTIESQRDALVRDSDITVANSAQVGSVYDADIINMAVGGGGAGTVAVGGSLVTATIAGHSRSRIQGGTITAGGVDVTAAGDSLRIISAAGNAQGAGTAAVGGALTVNTFATDRQAGLDGVTVMANNDINVLAGADTEINTGSGAGGGAGTAAVLGSATINTVVGSETASITGNSDITSTAGDLSVRANDGKRIIRSISGNVGGAGTAAVGGANVTNTLSGVREALVHGGSLDIAGSVSLASGGTATIDSIAASAAGAGTAAVTGSLALSTIDGAEDVILQDAAVSAASVKLSNTGDMAIRTASGNASFAGTAAVGGASSVNVMLNRRQALVTGSDLTLSGDLDVLTANNGSIQTLATSGGAAGTAAVGGALTVNVLESQLSAGLRASHINTDVSDWATTRNITVQAQENGSIDSVAGQVQVAETAAVGGTGAVNYLGNSVDAFVEGGDSANYRSTNMLVDAQSNAAIQTVALGASGANRAALAGSAAVNIMRTETTARIGRHGHDAAGDPDVEARNNVGVTATSNDIVRVAAGAASFATQGGAGSAGAIVNLVNSRTHAGIDGGTTRVNALALDPNDTLEVSAGNLEGDPQIGPGDDEELADNPDGFFTGSDDEASAFAGLGDLEFNPAADLAEETEEVTGLAVHASSTQQVGTVSSALAAAIPDISTFGIAGFAGAVLAGTNVVDGRTSAVVDGATINDNDAGNRAAQDVSVGASSHSLTVDYALSGAASTFAGAGVLAASVISRDTQAGLYNANIGNANNLDIFANATQEGTSVSLAAALGGVGAGGTFAAVTLLGETSAGVRNVTADVNAINVDARNDRAVNLHSGAISIGAVGLSGSFTFSLVDGAVDAFIEGDGNGSTDIDTNGGDVRVNAETDTTLFNNVLGAGAGAGAISGAAALNVVNNATRARVQGANLGDQDSRIGSLAIDASETVGASTIAGSASAGLIAGAGSVNVLVMQSNLSAELADSDVIANGDVGVAARRGVRARQIAAAGAVGDTALTGGLALAVLGSGNTVYVDEDGNTYDPGEDLDYGDDGTLSLFDDVLSADTLASDDSDEKDASHRFQFDITDSETGDTERVDLFGDVAGQGDPILDESEQQGLNGQTNQSSSADLDNGGGHKTTARIRSSRVDTFGDVAVKADERLHTAQFTGAVAVANTAAVGGAAGMLFSYANVGASIDGQSTVNAGDAVAVDAATGSFENENDSVEQEVLTGQGAVGLGLGAAVAVAQLNNQVAAQINGDITAADAIDLGARDLSSLSVEADGVTIGGLGAAGVVVGYGGRNTDVISAVGGGSMLQARAVNIDALSGGGVGVDGLAAAGGIVGSGVGVGVVAEDQGTVNARIGAGSDVTADDTIAVDAVSDTEVSTKAEGIAVAGGVGIGVSVASATLGADVISEIGDSADITTYGDLDVTARLGAQRDSRGDSPNVRAESIAAGGGIIAGANATVATVNTNADVTASIGDGVLLPDGDVTVDATRSSAQEVGVTGVSAGIVAAGANLAYAQSGGATVAELGRNAWTNADRTGDVTVRADGQDVNVTDVLAGSGGVASAQAATSEITTGTTTRATLGSGQGGQQPRLDAGDVRVLAKHEDRFAASVDAFQAAVAGMSGAAATTRLGSSVESGLGDGVQIQANNLTMDAHNVIQQIGDGNSVQAGSGGVAAGSAVSHGLAITGSDGLGSSNTRVRVGDGVAVLAEAGGEDGSGQVELNAHNAVTIRDDVLLDTGGGISGASAETVLVGQMATDVTVGDGTTWHADDRIEAAAWGRYLTRMRSQAKTYGGVSIVGGTSNVYMMVDEAIALGRDTSMSSFGVINLTTGESPQGRQDSRFELNSRTNVYNYNALPLDTSANALARLKHSGAVNIGQGSDLTSARDVRLAAYDGARRVTASGRAHNPYLDALSIVSGNSSTDVNGDTSVTLSGNVEAGFLAKRSLDISASGDVSASDDGLIFRDYRFVPSDIIESEEGSKLASDEETDGLQIMPIFAAAGSVIVHGDQIGIDGSADLTARGGPEVRVSNASEQSIVIEGIEIADRTGGDVRATGRGNLDGLSGLDVNAIDAGVEPQVVLENTFDASAPGAGDASPDIVVTGAISNPLGRVDITNVSGDYIQGADVTAREISANVPQGSFIISELGGTWQSQGSPAAIWRSEEYLPSGERYAVYLLASTQYNISGDNSELRSQNGTYGAGRSVHFFNLSNDYNPNEYSEEEATTNHFSDGHYQMLHDGGSYLRVRRVNSRPTYSSRSGDVANANADPIAAGGSIFVEAEYIDVNGRIVSGERRDQLGIHLTEDNVATLRGLNPNETAVFAGGRILDKNNLDAELESVSGPDGRRPMLAQYDAADDEITLYNVSRPSGANVVLKGRIMSTSTHGAIEVNNGYLDVDVRNDSDANLVINNIDTGDDQVANIRIEDRQRNQTTWYRYELGGDVEVRRGYGTGGEWDSANLVTTGSRDDHWGYNPENGMRYEWKRRARVERSVISGDSWWDYGVTNWRFVDSNGNTEQDNPWSVISERVTTGNSSNTPRFEQRVTGSGISRKNLNVSHGRDYGQGEDSDGDALNWQYRVIRGGTLTSTSSVSADNPIDIQFSGNDAGNIRIESAGDVRLAGSLRNISGETRLEVGGGITRAEQASIRTRDLTLLADSDIGSEARGINATLEGGGIVEMASQSGDIRADLQGADVELKRLHAGQGRDVDLSAAGAIVAIDGAGTGPVVRGRSISLESTSGRVGDADQRLAVQLDGATTTATPGERGHLDVSAADDVHVSAPDGDLFIGRINAGGDVTLEADGIYNASTEELAASVDSDELEALWESIGLFGDGAQASADRTVQAYETRVERWYNEYFQLVQLAGDATDLDNLTLDEAGRAVLRQRAGDFWLTQQMAVENGRVAYTQAQQATIEQRASEVAGVGITDAGVDAYAAFRIQDITARLGDADGVDADTLLTNDFESGWGYTATEAERDHLTAGADGWSEQRLRNAINASALVSAPEVTLRDDPNINGRSVSLTAGNEIGQNIESRRIALGGNLNDDERALLITAGPGDVKEVLDAGGAIEALDVSRRDLLQVNVLESFDAMAQGNVYIGADGDLPIHEVRSHERDVRLLTNSSLLGNSDEATVRAGRDIFLSAGSGRIAGAQNGALGVDARHGAVRLASAGGDVLLEDTSDEGLSIGQINAGGLTRLISDHGVNAVDNAAGGLDEFDINTGSLDFVVKGDADGGGRALRLQMGDNGTLTGGVTGDVSLKATSGGIRFGELTVGGALSADSDLGGIRFTAATNVSNDINVTANGEVSFGNDGALKAEDGNINLLSSFLLMDRGAVIDASRAVSLVTTGDMVIADVIGSRDDVTDPAITATAGGNIHAAANNSRLRSDNATVVLGAEKGIGAADQAVRVDAERIDAGADDGAIYLQLLRAGEGGDVRANNGAVDLTDAGAGIRLDGIIATGDINMNAGGDADLGVVTSTQGGGYLNSAATLDLNRLDITDTATLNARSLSLENGLVGGDLIAATTGDQVYGTVHTEGDIDLRTTGGGDVTYTQLTGNGGLAMDVAGTVTADVVDATAPVTRGTLAFDKAITLDAGEDMLLGDVISADSNVVVTDADNVAIEDLDAGANATLNAQTLSLENGLVGGNLIATTTGDQVYGMVQTEGDMDLTTTSDGDVTYTRLTGDSRLSMDANGKVTAELIDAQAGVTRGTLAFDRAIDINTGVDMLLGAISSASEDVRLTAGKHAGIERLNAAAGASLNARSLSLEQGMVGDDLIATTTSDQVYGSVHTNGQMELETTGTGDVTYTELTGNGELATDVAGTLTADVVDATAPVTRGTLAFGESIAIDVGLDTNLGTIRSDEENVIVTAGDRAGIELLDAAADTTLDARSLSVEEGTVGGDLTATTAADQVYGSVHTNGQMELETTDTGTVAYNQLTGDDVLSMEVAGSVRANVVKPNDEVTRGLLEFDKAITLEAGEDILLGDVTSTDSNVVVTDADNVAIEDLDAGANATLTAQTLSLENGLVGGDLTAITSGNQLYGSVHTDGRMELETTGTGDVLYTKLTGNGELAMDVAGAITANVVDANAPVTRGTLNFDKAIDINTGVDMLLGSVSSASEGVSMTAGNHAGIERLDAAAGANLNAWSLSLEQGTVGHDLIATTTSDQLYGSVHTNGQMELETTATGDITYRKLTGNGELAMGVAGTVTADVVDANAAVTRGALTFDKAVAIDAGVDTDLGTVSSTTADVTVIADNHAAMERVRALQGSLDVLANGASVGDGKVRGRLRIDTTVDPTNTQSRDPDTWADHNGATIGFDQLVSMTDSVHVFSGWNVRGGSAEAEVDVVLLGQDVVFDRVEARTRDVELQAVEDVTGQRAVSKRDITVAAGGSLLLESTDFGGELSMKAGRNIFVRTGDDLDLERIVAGNNAELFSGGVIDLTSVKAGGIVTLEADESITIEEDIEAGGRVNAVSGGMMTFGGNITAGEGISLDAGGSLAGRNVTAGGDSYLAATGTLDLEDINVASDVGLDALDDIHVVNVVAVGNQLIETRGALDFTALNAGDSIDARATDDINGTEITAGDALTLFAGLSNSSRTLVGADVRVDEVRANTADLRAGEDLLNNDDGAILIDVEAEIRFTGRDIFADINQSGADIMVFNVVGPNNTLARDVDLGINSDARLVGDQFRAKRASVDTASRYLQFDRGRIGETLEIETAEMALMMNNVSPRIQPVDVQLYEPGNDFRLVVSDSWAFTDAYVNYFRPGFAVTSPNLSDNRAVNRNVDGRSVESDANRDISRMLGAVITDEVISTGMVPTVATADAVQAEDPNTTALNMGDLRTVSDNNGLRRSGAGETADTSSIDLDFSDAGQVVGGN</sequence>
<reference evidence="2 3" key="1">
    <citation type="submission" date="2019-02" db="EMBL/GenBank/DDBJ databases">
        <title>Genomic Encyclopedia of Type Strains, Phase IV (KMG-IV): sequencing the most valuable type-strain genomes for metagenomic binning, comparative biology and taxonomic classification.</title>
        <authorList>
            <person name="Goeker M."/>
        </authorList>
    </citation>
    <scope>NUCLEOTIDE SEQUENCE [LARGE SCALE GENOMIC DNA]</scope>
    <source>
        <strain evidence="2 3">DSM 21056</strain>
    </source>
</reference>
<feature type="compositionally biased region" description="Polar residues" evidence="1">
    <location>
        <begin position="614"/>
        <end position="624"/>
    </location>
</feature>